<dbReference type="Proteomes" id="UP001595803">
    <property type="component" value="Unassembled WGS sequence"/>
</dbReference>
<dbReference type="PANTHER" id="PTHR11739">
    <property type="entry name" value="CITRATE SYNTHASE"/>
    <property type="match status" value="1"/>
</dbReference>
<proteinExistence type="inferred from homology"/>
<comment type="caution">
    <text evidence="5">The sequence shown here is derived from an EMBL/GenBank/DDBJ whole genome shotgun (WGS) entry which is preliminary data.</text>
</comment>
<comment type="pathway">
    <text evidence="1">Carbohydrate metabolism; tricarboxylic acid cycle.</text>
</comment>
<evidence type="ECO:0000313" key="5">
    <source>
        <dbReference type="EMBL" id="MFC3832579.1"/>
    </source>
</evidence>
<dbReference type="CDD" id="cd06102">
    <property type="entry name" value="citrate_synt_like_2"/>
    <property type="match status" value="1"/>
</dbReference>
<dbReference type="InterPro" id="IPR016142">
    <property type="entry name" value="Citrate_synth-like_lrg_a-sub"/>
</dbReference>
<evidence type="ECO:0000256" key="2">
    <source>
        <dbReference type="ARBA" id="ARBA00010566"/>
    </source>
</evidence>
<evidence type="ECO:0000313" key="6">
    <source>
        <dbReference type="Proteomes" id="UP001595803"/>
    </source>
</evidence>
<dbReference type="Gene3D" id="1.10.580.10">
    <property type="entry name" value="Citrate Synthase, domain 1"/>
    <property type="match status" value="2"/>
</dbReference>
<dbReference type="Gene3D" id="1.10.230.10">
    <property type="entry name" value="Cytochrome P450-Terp, domain 2"/>
    <property type="match status" value="1"/>
</dbReference>
<dbReference type="RefSeq" id="WP_322474053.1">
    <property type="nucleotide sequence ID" value="NZ_JBHRZG010000006.1"/>
</dbReference>
<dbReference type="PRINTS" id="PR00143">
    <property type="entry name" value="CITRTSNTHASE"/>
</dbReference>
<dbReference type="InterPro" id="IPR002020">
    <property type="entry name" value="Citrate_synthase"/>
</dbReference>
<dbReference type="InterPro" id="IPR036969">
    <property type="entry name" value="Citrate_synthase_sf"/>
</dbReference>
<dbReference type="InterPro" id="IPR016143">
    <property type="entry name" value="Citrate_synth-like_sm_a-sub"/>
</dbReference>
<comment type="similarity">
    <text evidence="2">Belongs to the citrate synthase family.</text>
</comment>
<name>A0ABV7Z6D3_9DEIO</name>
<organism evidence="5 6">
    <name type="scientific">Deinococcus rufus</name>
    <dbReference type="NCBI Taxonomy" id="2136097"/>
    <lineage>
        <taxon>Bacteria</taxon>
        <taxon>Thermotogati</taxon>
        <taxon>Deinococcota</taxon>
        <taxon>Deinococci</taxon>
        <taxon>Deinococcales</taxon>
        <taxon>Deinococcaceae</taxon>
        <taxon>Deinococcus</taxon>
    </lineage>
</organism>
<evidence type="ECO:0000256" key="3">
    <source>
        <dbReference type="ARBA" id="ARBA00012972"/>
    </source>
</evidence>
<dbReference type="EMBL" id="JBHRZG010000006">
    <property type="protein sequence ID" value="MFC3832579.1"/>
    <property type="molecule type" value="Genomic_DNA"/>
</dbReference>
<dbReference type="EC" id="2.3.3.16" evidence="3"/>
<reference evidence="6" key="1">
    <citation type="journal article" date="2019" name="Int. J. Syst. Evol. Microbiol.">
        <title>The Global Catalogue of Microorganisms (GCM) 10K type strain sequencing project: providing services to taxonomists for standard genome sequencing and annotation.</title>
        <authorList>
            <consortium name="The Broad Institute Genomics Platform"/>
            <consortium name="The Broad Institute Genome Sequencing Center for Infectious Disease"/>
            <person name="Wu L."/>
            <person name="Ma J."/>
        </authorList>
    </citation>
    <scope>NUCLEOTIDE SEQUENCE [LARGE SCALE GENOMIC DNA]</scope>
    <source>
        <strain evidence="6">CCTCC AB 2017081</strain>
    </source>
</reference>
<keyword evidence="6" id="KW-1185">Reference proteome</keyword>
<dbReference type="PANTHER" id="PTHR11739:SF4">
    <property type="entry name" value="CITRATE SYNTHASE, PEROXISOMAL"/>
    <property type="match status" value="1"/>
</dbReference>
<sequence length="424" mass="44571">MTDDTSISSGHEIADQTRFLRSHSGDGAFLSAAVATARLGVKAATLYAYVSRGLIRSEAGPPGTRERRYHAGDVQALVARQGARRDPDAAVHDAVGGALDWGTPVLDSALTRIADGRLVYRGHDAVLLAGTSSVEAVAALLWTDDVDAWIQLPLRARLDLGRPPAAQTGVEFLAHALVTAGAQDPTALDTRPHAGPVKAARVLNLLYAALERWHGVPPAPDLPLHGRLARAWGVPGHADLLRRALVLLADHELNVSTFTARVAASGGASLHHVTLAALAALQGPRHGLAALDAADLLEVTTRDGAPAALRDATRRHGHPPGFGHRLYPDGDPRAAAVLAALDVTHGDTPSLQAARHLCEVMLRDTGERPNVDLALATLVRGLGQPPEAAVTLFALARAVGWLAHALETLGSGRLIRPRARYVGK</sequence>
<gene>
    <name evidence="5" type="ORF">ACFOSB_06880</name>
</gene>
<evidence type="ECO:0000256" key="1">
    <source>
        <dbReference type="ARBA" id="ARBA00005163"/>
    </source>
</evidence>
<dbReference type="Pfam" id="PF00285">
    <property type="entry name" value="Citrate_synt"/>
    <property type="match status" value="1"/>
</dbReference>
<evidence type="ECO:0000256" key="4">
    <source>
        <dbReference type="ARBA" id="ARBA00022679"/>
    </source>
</evidence>
<keyword evidence="4" id="KW-0808">Transferase</keyword>
<protein>
    <recommendedName>
        <fullName evidence="3">citrate synthase (unknown stereospecificity)</fullName>
        <ecNumber evidence="3">2.3.3.16</ecNumber>
    </recommendedName>
</protein>
<dbReference type="SUPFAM" id="SSF48256">
    <property type="entry name" value="Citrate synthase"/>
    <property type="match status" value="1"/>
</dbReference>
<accession>A0ABV7Z6D3</accession>